<proteinExistence type="predicted"/>
<keyword evidence="5 6" id="KW-0472">Membrane</keyword>
<accession>A0A197ZYU5</accession>
<keyword evidence="2" id="KW-1003">Cell membrane</keyword>
<protein>
    <submittedName>
        <fullName evidence="8">Cellulose synthase</fullName>
    </submittedName>
</protein>
<dbReference type="Proteomes" id="UP000078454">
    <property type="component" value="Unassembled WGS sequence"/>
</dbReference>
<evidence type="ECO:0000313" key="8">
    <source>
        <dbReference type="EMBL" id="OAS13961.1"/>
    </source>
</evidence>
<feature type="transmembrane region" description="Helical" evidence="6">
    <location>
        <begin position="663"/>
        <end position="685"/>
    </location>
</feature>
<dbReference type="GO" id="GO:0006011">
    <property type="term" value="P:UDP-alpha-D-glucose metabolic process"/>
    <property type="evidence" value="ECO:0007669"/>
    <property type="project" value="InterPro"/>
</dbReference>
<dbReference type="STRING" id="1850517.A8708_11315"/>
<evidence type="ECO:0000256" key="5">
    <source>
        <dbReference type="ARBA" id="ARBA00023136"/>
    </source>
</evidence>
<dbReference type="PANTHER" id="PTHR39083:SF1">
    <property type="entry name" value="CYCLIC DI-GMP-BINDING PROTEIN"/>
    <property type="match status" value="1"/>
</dbReference>
<feature type="chain" id="PRO_5008277638" evidence="7">
    <location>
        <begin position="27"/>
        <end position="696"/>
    </location>
</feature>
<dbReference type="Gene3D" id="2.60.120.260">
    <property type="entry name" value="Galactose-binding domain-like"/>
    <property type="match status" value="2"/>
</dbReference>
<dbReference type="AlphaFoldDB" id="A0A197ZYU5"/>
<dbReference type="GO" id="GO:0005886">
    <property type="term" value="C:plasma membrane"/>
    <property type="evidence" value="ECO:0007669"/>
    <property type="project" value="UniProtKB-SubCell"/>
</dbReference>
<dbReference type="InterPro" id="IPR018513">
    <property type="entry name" value="Cell_synthase_bac"/>
</dbReference>
<dbReference type="OrthoDB" id="2655838at2"/>
<evidence type="ECO:0000256" key="7">
    <source>
        <dbReference type="SAM" id="SignalP"/>
    </source>
</evidence>
<organism evidence="8 9">
    <name type="scientific">Paenibacillus oryzisoli</name>
    <dbReference type="NCBI Taxonomy" id="1850517"/>
    <lineage>
        <taxon>Bacteria</taxon>
        <taxon>Bacillati</taxon>
        <taxon>Bacillota</taxon>
        <taxon>Bacilli</taxon>
        <taxon>Bacillales</taxon>
        <taxon>Paenibacillaceae</taxon>
        <taxon>Paenibacillus</taxon>
    </lineage>
</organism>
<dbReference type="Pfam" id="PF03170">
    <property type="entry name" value="BcsB"/>
    <property type="match status" value="1"/>
</dbReference>
<evidence type="ECO:0000256" key="6">
    <source>
        <dbReference type="SAM" id="Phobius"/>
    </source>
</evidence>
<evidence type="ECO:0000256" key="3">
    <source>
        <dbReference type="ARBA" id="ARBA00022692"/>
    </source>
</evidence>
<keyword evidence="7" id="KW-0732">Signal</keyword>
<dbReference type="RefSeq" id="WP_068670149.1">
    <property type="nucleotide sequence ID" value="NZ_LYPB01000091.1"/>
</dbReference>
<comment type="subcellular location">
    <subcellularLocation>
        <location evidence="1">Cell membrane</location>
        <topology evidence="1">Single-pass membrane protein</topology>
    </subcellularLocation>
</comment>
<dbReference type="PANTHER" id="PTHR39083">
    <property type="entry name" value="CYCLIC DI-GMP-BINDING PROTEIN"/>
    <property type="match status" value="1"/>
</dbReference>
<name>A0A197ZYU5_9BACL</name>
<evidence type="ECO:0000256" key="1">
    <source>
        <dbReference type="ARBA" id="ARBA00004162"/>
    </source>
</evidence>
<comment type="caution">
    <text evidence="8">The sequence shown here is derived from an EMBL/GenBank/DDBJ whole genome shotgun (WGS) entry which is preliminary data.</text>
</comment>
<keyword evidence="9" id="KW-1185">Reference proteome</keyword>
<gene>
    <name evidence="8" type="ORF">A8708_11315</name>
</gene>
<keyword evidence="3 6" id="KW-0812">Transmembrane</keyword>
<dbReference type="EMBL" id="LYPB01000091">
    <property type="protein sequence ID" value="OAS13961.1"/>
    <property type="molecule type" value="Genomic_DNA"/>
</dbReference>
<feature type="signal peptide" evidence="7">
    <location>
        <begin position="1"/>
        <end position="26"/>
    </location>
</feature>
<evidence type="ECO:0000313" key="9">
    <source>
        <dbReference type="Proteomes" id="UP000078454"/>
    </source>
</evidence>
<evidence type="ECO:0000256" key="2">
    <source>
        <dbReference type="ARBA" id="ARBA00022475"/>
    </source>
</evidence>
<reference evidence="8 9" key="1">
    <citation type="submission" date="2016-05" db="EMBL/GenBank/DDBJ databases">
        <title>Paenibacillus sp. 1ZS3-15 nov., isolated from the rhizosphere soil.</title>
        <authorList>
            <person name="Zhang X.X."/>
            <person name="Zhang J."/>
        </authorList>
    </citation>
    <scope>NUCLEOTIDE SEQUENCE [LARGE SCALE GENOMIC DNA]</scope>
    <source>
        <strain evidence="8 9">1ZS3-15</strain>
    </source>
</reference>
<sequence>MKKRWLLITTVCFALLFNTLSSSAVAEELSPTGNKQYQTNFADTSLLGGVTYTSQYFQIEDYWDVSSVEVHLDYEISKLLQNERSSVTLSINGNPFHSFRPLMQETKQQQLTVLVPVAYLVKDVNTLTIQGNFETTLPLAVNACLPTATRDNWLQISKTSRISVNYANRAIQKSIRDFNEHFIGLDTIKEGLNAILISEGESNLAVLEAATYALSGFAKVNPLSDKGIPIATYNTDSMKTKQAFIFISFYNDLPEEVKSTIPANDLDSKAVIKLTTFAGKPTLVVTSLDTALLVKAGRFIGNQSLLSQLDTDTKVVDATTEVESPTVSISRNITLTETGDKIVGDRHREKFYFVSLPGNRSIADASKLSIKYRYAKNLDFDRSMVTILINDTPIGSKKLSTELADNDHMDIAIPKTLNISGNFTVKVAFDLELKNAGCIENQEQMPWAFVDKDSVLQLNTKDKADMLFNNYPYPFLRDGSYNQLAVVLPKEHDTYIYQTISNIFNLLGRYAQTNTGEVLFYQDNVAASQLKNREIIAIGSYQNNQVIRSNNDKLYFRYDSSGKGFVSNEKMSIEANYGTRIGSLQLIDSPYGNGFGLLAVTGASSEYAYLASKLIGSEGTLWKVFGDGAVTDIDGQINAFRFKKITTTEPSTVLSDVMDRKDVLGFMIAVVLVALLVILSLILLLRKYRKKRRDRL</sequence>
<evidence type="ECO:0000256" key="4">
    <source>
        <dbReference type="ARBA" id="ARBA00022989"/>
    </source>
</evidence>
<keyword evidence="4 6" id="KW-1133">Transmembrane helix</keyword>